<dbReference type="PANTHER" id="PTHR35259:SF1">
    <property type="entry name" value="BOMBESIN RECEPTOR-ACTIVATED PROTEIN C6ORF89"/>
    <property type="match status" value="1"/>
</dbReference>
<keyword evidence="8 9" id="KW-0472">Membrane</keyword>
<organism evidence="10 11">
    <name type="scientific">Cherax quadricarinatus</name>
    <name type="common">Australian red claw crayfish</name>
    <dbReference type="NCBI Taxonomy" id="27406"/>
    <lineage>
        <taxon>Eukaryota</taxon>
        <taxon>Metazoa</taxon>
        <taxon>Ecdysozoa</taxon>
        <taxon>Arthropoda</taxon>
        <taxon>Crustacea</taxon>
        <taxon>Multicrustacea</taxon>
        <taxon>Malacostraca</taxon>
        <taxon>Eumalacostraca</taxon>
        <taxon>Eucarida</taxon>
        <taxon>Decapoda</taxon>
        <taxon>Pleocyemata</taxon>
        <taxon>Astacidea</taxon>
        <taxon>Parastacoidea</taxon>
        <taxon>Parastacidae</taxon>
        <taxon>Cherax</taxon>
    </lineage>
</organism>
<comment type="caution">
    <text evidence="10">The sequence shown here is derived from an EMBL/GenBank/DDBJ whole genome shotgun (WGS) entry which is preliminary data.</text>
</comment>
<gene>
    <name evidence="10" type="ORF">OTU49_003071</name>
</gene>
<evidence type="ECO:0000256" key="6">
    <source>
        <dbReference type="ARBA" id="ARBA00022989"/>
    </source>
</evidence>
<evidence type="ECO:0000256" key="8">
    <source>
        <dbReference type="ARBA" id="ARBA00023136"/>
    </source>
</evidence>
<accession>A0AAW0XLT2</accession>
<evidence type="ECO:0000256" key="7">
    <source>
        <dbReference type="ARBA" id="ARBA00023034"/>
    </source>
</evidence>
<evidence type="ECO:0000256" key="2">
    <source>
        <dbReference type="ARBA" id="ARBA00004496"/>
    </source>
</evidence>
<evidence type="ECO:0000256" key="9">
    <source>
        <dbReference type="SAM" id="Phobius"/>
    </source>
</evidence>
<dbReference type="EMBL" id="JARKIK010000034">
    <property type="protein sequence ID" value="KAK8740166.1"/>
    <property type="molecule type" value="Genomic_DNA"/>
</dbReference>
<evidence type="ECO:0000313" key="10">
    <source>
        <dbReference type="EMBL" id="KAK8740166.1"/>
    </source>
</evidence>
<sequence length="357" mass="41209">MTEKLCLRERIEEIWRAGEELGLTCTDIDNVFTSVFREEREKEAIRANSQNLKDNNGGKKRGLWKVGSYLKMATKFIVCFALLCTVIFLVISLHNPTRKFVTRNIQDMIYPVMTMLRYIALPLLAKYPYLTQWYSEECLVANTFFDQLNINCTSCSENLQLVKVSDLSNFTDVYYNNGQVLIVTDAVLHETSWMDLAEKIDINQEAELGALKVFFSKSEVNANYLQQIVKREAISSDIHIEWKINKLETLHIVRQIFPRLYFIPSETEVALYRFLFTDGPDSHSYHLPLTEFANVVLVQGEGSSSLTLFPSHHCENTCNSISVTLEATQVLFFNWIYWRPVRVGGRHISTLAMSSFY</sequence>
<reference evidence="10 11" key="1">
    <citation type="journal article" date="2024" name="BMC Genomics">
        <title>Genome assembly of redclaw crayfish (Cherax quadricarinatus) provides insights into its immune adaptation and hypoxia tolerance.</title>
        <authorList>
            <person name="Liu Z."/>
            <person name="Zheng J."/>
            <person name="Li H."/>
            <person name="Fang K."/>
            <person name="Wang S."/>
            <person name="He J."/>
            <person name="Zhou D."/>
            <person name="Weng S."/>
            <person name="Chi M."/>
            <person name="Gu Z."/>
            <person name="He J."/>
            <person name="Li F."/>
            <person name="Wang M."/>
        </authorList>
    </citation>
    <scope>NUCLEOTIDE SEQUENCE [LARGE SCALE GENOMIC DNA]</scope>
    <source>
        <strain evidence="10">ZL_2023a</strain>
    </source>
</reference>
<dbReference type="Proteomes" id="UP001445076">
    <property type="component" value="Unassembled WGS sequence"/>
</dbReference>
<feature type="transmembrane region" description="Helical" evidence="9">
    <location>
        <begin position="69"/>
        <end position="93"/>
    </location>
</feature>
<keyword evidence="6 9" id="KW-1133">Transmembrane helix</keyword>
<evidence type="ECO:0000256" key="3">
    <source>
        <dbReference type="ARBA" id="ARBA00022490"/>
    </source>
</evidence>
<dbReference type="InterPro" id="IPR038757">
    <property type="entry name" value="BRAP"/>
</dbReference>
<proteinExistence type="predicted"/>
<keyword evidence="3" id="KW-0963">Cytoplasm</keyword>
<evidence type="ECO:0000313" key="11">
    <source>
        <dbReference type="Proteomes" id="UP001445076"/>
    </source>
</evidence>
<keyword evidence="4 9" id="KW-0812">Transmembrane</keyword>
<protein>
    <submittedName>
        <fullName evidence="10">Uncharacterized protein</fullName>
    </submittedName>
</protein>
<dbReference type="GO" id="GO:0000139">
    <property type="term" value="C:Golgi membrane"/>
    <property type="evidence" value="ECO:0007669"/>
    <property type="project" value="UniProtKB-SubCell"/>
</dbReference>
<keyword evidence="11" id="KW-1185">Reference proteome</keyword>
<dbReference type="PANTHER" id="PTHR35259">
    <property type="entry name" value="BOMBESIN RECEPTOR-ACTIVATED PROTEIN C6ORF89"/>
    <property type="match status" value="1"/>
</dbReference>
<keyword evidence="5" id="KW-0735">Signal-anchor</keyword>
<evidence type="ECO:0000256" key="5">
    <source>
        <dbReference type="ARBA" id="ARBA00022968"/>
    </source>
</evidence>
<dbReference type="AlphaFoldDB" id="A0AAW0XLT2"/>
<comment type="subcellular location">
    <subcellularLocation>
        <location evidence="2">Cytoplasm</location>
    </subcellularLocation>
    <subcellularLocation>
        <location evidence="1">Golgi apparatus membrane</location>
        <topology evidence="1">Single-pass type II membrane protein</topology>
    </subcellularLocation>
</comment>
<keyword evidence="7" id="KW-0333">Golgi apparatus</keyword>
<evidence type="ECO:0000256" key="4">
    <source>
        <dbReference type="ARBA" id="ARBA00022692"/>
    </source>
</evidence>
<evidence type="ECO:0000256" key="1">
    <source>
        <dbReference type="ARBA" id="ARBA00004323"/>
    </source>
</evidence>
<name>A0AAW0XLT2_CHEQU</name>